<dbReference type="GO" id="GO:0052905">
    <property type="term" value="F:tRNA (guanosine(9)-N1)-methyltransferase activity"/>
    <property type="evidence" value="ECO:0007669"/>
    <property type="project" value="UniProtKB-EC"/>
</dbReference>
<evidence type="ECO:0000256" key="3">
    <source>
        <dbReference type="ARBA" id="ARBA00022603"/>
    </source>
</evidence>
<keyword evidence="3 11" id="KW-0489">Methyltransferase</keyword>
<dbReference type="InterPro" id="IPR038459">
    <property type="entry name" value="MT_TRM10-typ_sf"/>
</dbReference>
<evidence type="ECO:0000256" key="9">
    <source>
        <dbReference type="SAM" id="MobiDB-lite"/>
    </source>
</evidence>
<sequence>MDNPLNNDQAHAADASVENVAAETSTESSSLAPQEPTTTTTPPPLSKKAQKRALKDAKWAACKEQRDAKRKEKRLELKLIRKHKIEEGLIPHRPRVAPGQVITSVGIVIDLDFEDKMRDVETRSTAQQISRCYSANKHSPTAVHMHLTSFTGAIKQALSRSDPNHINWATAKCPAEFHAEDLITAFPRARENVVYLTADSPNTLDTLEEDTVYVIGGLVDKNRYPGLCFKKAQDLGLRHGKLPIGEHLEMSTRKVLTINHVFEIMIKYLETKDWLQAFLAVMPARKGGQAKPDAASAEPSSRGGGGGGGDDANAATGKDGDETKADREDALLTESGAQDGEEDEPSEPYSRRGR</sequence>
<dbReference type="CDD" id="cd18089">
    <property type="entry name" value="SPOUT_Trm10-like"/>
    <property type="match status" value="1"/>
</dbReference>
<evidence type="ECO:0000256" key="2">
    <source>
        <dbReference type="ARBA" id="ARBA00020451"/>
    </source>
</evidence>
<dbReference type="EMBL" id="JADGJQ010000033">
    <property type="protein sequence ID" value="KAJ3177458.1"/>
    <property type="molecule type" value="Genomic_DNA"/>
</dbReference>
<dbReference type="EC" id="2.1.1.221" evidence="1"/>
<dbReference type="InterPro" id="IPR007356">
    <property type="entry name" value="tRNA_m1G_MeTrfase_euk"/>
</dbReference>
<organism evidence="11 12">
    <name type="scientific">Geranomyces variabilis</name>
    <dbReference type="NCBI Taxonomy" id="109894"/>
    <lineage>
        <taxon>Eukaryota</taxon>
        <taxon>Fungi</taxon>
        <taxon>Fungi incertae sedis</taxon>
        <taxon>Chytridiomycota</taxon>
        <taxon>Chytridiomycota incertae sedis</taxon>
        <taxon>Chytridiomycetes</taxon>
        <taxon>Spizellomycetales</taxon>
        <taxon>Powellomycetaceae</taxon>
        <taxon>Geranomyces</taxon>
    </lineage>
</organism>
<comment type="caution">
    <text evidence="11">The sequence shown here is derived from an EMBL/GenBank/DDBJ whole genome shotgun (WGS) entry which is preliminary data.</text>
</comment>
<comment type="catalytic activity">
    <reaction evidence="8">
        <text>guanosine(9) in tRNA + S-adenosyl-L-methionine = N(1)-methylguanosine(9) in tRNA + S-adenosyl-L-homocysteine + H(+)</text>
        <dbReference type="Rhea" id="RHEA:43156"/>
        <dbReference type="Rhea" id="RHEA-COMP:10367"/>
        <dbReference type="Rhea" id="RHEA-COMP:10368"/>
        <dbReference type="ChEBI" id="CHEBI:15378"/>
        <dbReference type="ChEBI" id="CHEBI:57856"/>
        <dbReference type="ChEBI" id="CHEBI:59789"/>
        <dbReference type="ChEBI" id="CHEBI:73542"/>
        <dbReference type="ChEBI" id="CHEBI:74269"/>
        <dbReference type="EC" id="2.1.1.221"/>
    </reaction>
</comment>
<reference evidence="11" key="1">
    <citation type="submission" date="2020-05" db="EMBL/GenBank/DDBJ databases">
        <title>Phylogenomic resolution of chytrid fungi.</title>
        <authorList>
            <person name="Stajich J.E."/>
            <person name="Amses K."/>
            <person name="Simmons R."/>
            <person name="Seto K."/>
            <person name="Myers J."/>
            <person name="Bonds A."/>
            <person name="Quandt C.A."/>
            <person name="Barry K."/>
            <person name="Liu P."/>
            <person name="Grigoriev I."/>
            <person name="Longcore J.E."/>
            <person name="James T.Y."/>
        </authorList>
    </citation>
    <scope>NUCLEOTIDE SEQUENCE</scope>
    <source>
        <strain evidence="11">JEL0379</strain>
    </source>
</reference>
<evidence type="ECO:0000313" key="12">
    <source>
        <dbReference type="Proteomes" id="UP001212152"/>
    </source>
</evidence>
<dbReference type="FunFam" id="3.40.1280.30:FF:000001">
    <property type="entry name" value="tRNA methyltransferase 10 homolog A"/>
    <property type="match status" value="1"/>
</dbReference>
<dbReference type="GO" id="GO:0002939">
    <property type="term" value="P:tRNA N1-guanine methylation"/>
    <property type="evidence" value="ECO:0007669"/>
    <property type="project" value="TreeGrafter"/>
</dbReference>
<dbReference type="GO" id="GO:0000049">
    <property type="term" value="F:tRNA binding"/>
    <property type="evidence" value="ECO:0007669"/>
    <property type="project" value="TreeGrafter"/>
</dbReference>
<feature type="compositionally biased region" description="Basic and acidic residues" evidence="9">
    <location>
        <begin position="318"/>
        <end position="330"/>
    </location>
</feature>
<dbReference type="PANTHER" id="PTHR13563">
    <property type="entry name" value="TRNA (GUANINE-9-) METHYLTRANSFERASE"/>
    <property type="match status" value="1"/>
</dbReference>
<evidence type="ECO:0000256" key="7">
    <source>
        <dbReference type="ARBA" id="ARBA00032166"/>
    </source>
</evidence>
<evidence type="ECO:0000256" key="1">
    <source>
        <dbReference type="ARBA" id="ARBA00012797"/>
    </source>
</evidence>
<evidence type="ECO:0000256" key="4">
    <source>
        <dbReference type="ARBA" id="ARBA00022679"/>
    </source>
</evidence>
<feature type="compositionally biased region" description="Low complexity" evidence="9">
    <location>
        <begin position="21"/>
        <end position="40"/>
    </location>
</feature>
<dbReference type="PANTHER" id="PTHR13563:SF13">
    <property type="entry name" value="TRNA METHYLTRANSFERASE 10 HOMOLOG A"/>
    <property type="match status" value="1"/>
</dbReference>
<dbReference type="InterPro" id="IPR028564">
    <property type="entry name" value="MT_TRM10-typ"/>
</dbReference>
<name>A0AAD5TIS6_9FUNG</name>
<dbReference type="PROSITE" id="PS51675">
    <property type="entry name" value="SAM_MT_TRM10"/>
    <property type="match status" value="1"/>
</dbReference>
<dbReference type="Gene3D" id="3.40.1280.30">
    <property type="match status" value="1"/>
</dbReference>
<keyword evidence="4" id="KW-0808">Transferase</keyword>
<feature type="region of interest" description="Disordered" evidence="9">
    <location>
        <begin position="287"/>
        <end position="354"/>
    </location>
</feature>
<keyword evidence="5" id="KW-0949">S-adenosyl-L-methionine</keyword>
<gene>
    <name evidence="11" type="primary">TRMT10A</name>
    <name evidence="11" type="ORF">HDU87_004477</name>
</gene>
<evidence type="ECO:0000256" key="6">
    <source>
        <dbReference type="ARBA" id="ARBA00031792"/>
    </source>
</evidence>
<dbReference type="Proteomes" id="UP001212152">
    <property type="component" value="Unassembled WGS sequence"/>
</dbReference>
<proteinExistence type="predicted"/>
<evidence type="ECO:0000313" key="11">
    <source>
        <dbReference type="EMBL" id="KAJ3177458.1"/>
    </source>
</evidence>
<feature type="region of interest" description="Disordered" evidence="9">
    <location>
        <begin position="1"/>
        <end position="54"/>
    </location>
</feature>
<evidence type="ECO:0000256" key="5">
    <source>
        <dbReference type="ARBA" id="ARBA00022691"/>
    </source>
</evidence>
<protein>
    <recommendedName>
        <fullName evidence="2">tRNA (guanine(9)-N1)-methyltransferase</fullName>
        <ecNumber evidence="1">2.1.1.221</ecNumber>
    </recommendedName>
    <alternativeName>
        <fullName evidence="7">tRNA methyltransferase 10</fullName>
    </alternativeName>
    <alternativeName>
        <fullName evidence="6">tRNA(m1G9)-methyltransferase</fullName>
    </alternativeName>
</protein>
<feature type="domain" description="SAM-dependent MTase TRM10-type" evidence="10">
    <location>
        <begin position="93"/>
        <end position="289"/>
    </location>
</feature>
<dbReference type="GO" id="GO:0005634">
    <property type="term" value="C:nucleus"/>
    <property type="evidence" value="ECO:0007669"/>
    <property type="project" value="TreeGrafter"/>
</dbReference>
<evidence type="ECO:0000259" key="10">
    <source>
        <dbReference type="PROSITE" id="PS51675"/>
    </source>
</evidence>
<accession>A0AAD5TIS6</accession>
<dbReference type="AlphaFoldDB" id="A0AAD5TIS6"/>
<evidence type="ECO:0000256" key="8">
    <source>
        <dbReference type="ARBA" id="ARBA00048434"/>
    </source>
</evidence>
<keyword evidence="12" id="KW-1185">Reference proteome</keyword>